<proteinExistence type="predicted"/>
<sequence>MLIHVMCEHPPPPPAPRHPTPPHQKSARFPVFPTMQVHPLRPRSNFTCKIQFSLAPHLRQTSFNVFLLKSKPRAFPLISGNNYVLTATNFTHMHRIAISLEIPPEQSSITRSGFLRFSRPERAFRSMEEITPKYVN</sequence>
<dbReference type="EMBL" id="JALNTZ010000007">
    <property type="protein sequence ID" value="KAJ3644689.1"/>
    <property type="molecule type" value="Genomic_DNA"/>
</dbReference>
<name>A0AA38HWG2_9CUCU</name>
<evidence type="ECO:0000313" key="2">
    <source>
        <dbReference type="Proteomes" id="UP001168821"/>
    </source>
</evidence>
<accession>A0AA38HWG2</accession>
<evidence type="ECO:0000313" key="1">
    <source>
        <dbReference type="EMBL" id="KAJ3644689.1"/>
    </source>
</evidence>
<dbReference type="Proteomes" id="UP001168821">
    <property type="component" value="Unassembled WGS sequence"/>
</dbReference>
<dbReference type="AlphaFoldDB" id="A0AA38HWG2"/>
<protein>
    <submittedName>
        <fullName evidence="1">Uncharacterized protein</fullName>
    </submittedName>
</protein>
<comment type="caution">
    <text evidence="1">The sequence shown here is derived from an EMBL/GenBank/DDBJ whole genome shotgun (WGS) entry which is preliminary data.</text>
</comment>
<gene>
    <name evidence="1" type="ORF">Zmor_022399</name>
</gene>
<keyword evidence="2" id="KW-1185">Reference proteome</keyword>
<reference evidence="1" key="1">
    <citation type="journal article" date="2023" name="G3 (Bethesda)">
        <title>Whole genome assemblies of Zophobas morio and Tenebrio molitor.</title>
        <authorList>
            <person name="Kaur S."/>
            <person name="Stinson S.A."/>
            <person name="diCenzo G.C."/>
        </authorList>
    </citation>
    <scope>NUCLEOTIDE SEQUENCE</scope>
    <source>
        <strain evidence="1">QUZm001</strain>
    </source>
</reference>
<organism evidence="1 2">
    <name type="scientific">Zophobas morio</name>
    <dbReference type="NCBI Taxonomy" id="2755281"/>
    <lineage>
        <taxon>Eukaryota</taxon>
        <taxon>Metazoa</taxon>
        <taxon>Ecdysozoa</taxon>
        <taxon>Arthropoda</taxon>
        <taxon>Hexapoda</taxon>
        <taxon>Insecta</taxon>
        <taxon>Pterygota</taxon>
        <taxon>Neoptera</taxon>
        <taxon>Endopterygota</taxon>
        <taxon>Coleoptera</taxon>
        <taxon>Polyphaga</taxon>
        <taxon>Cucujiformia</taxon>
        <taxon>Tenebrionidae</taxon>
        <taxon>Zophobas</taxon>
    </lineage>
</organism>